<evidence type="ECO:0000313" key="1">
    <source>
        <dbReference type="EMBL" id="CAL8145420.1"/>
    </source>
</evidence>
<gene>
    <name evidence="1" type="ORF">ODALV1_LOCUS30485</name>
</gene>
<evidence type="ECO:0000313" key="2">
    <source>
        <dbReference type="Proteomes" id="UP001642540"/>
    </source>
</evidence>
<dbReference type="EMBL" id="CAXLJM020000164">
    <property type="protein sequence ID" value="CAL8145420.1"/>
    <property type="molecule type" value="Genomic_DNA"/>
</dbReference>
<keyword evidence="2" id="KW-1185">Reference proteome</keyword>
<organism evidence="1 2">
    <name type="scientific">Orchesella dallaii</name>
    <dbReference type="NCBI Taxonomy" id="48710"/>
    <lineage>
        <taxon>Eukaryota</taxon>
        <taxon>Metazoa</taxon>
        <taxon>Ecdysozoa</taxon>
        <taxon>Arthropoda</taxon>
        <taxon>Hexapoda</taxon>
        <taxon>Collembola</taxon>
        <taxon>Entomobryomorpha</taxon>
        <taxon>Entomobryoidea</taxon>
        <taxon>Orchesellidae</taxon>
        <taxon>Orchesellinae</taxon>
        <taxon>Orchesella</taxon>
    </lineage>
</organism>
<reference evidence="1 2" key="1">
    <citation type="submission" date="2024-08" db="EMBL/GenBank/DDBJ databases">
        <authorList>
            <person name="Cucini C."/>
            <person name="Frati F."/>
        </authorList>
    </citation>
    <scope>NUCLEOTIDE SEQUENCE [LARGE SCALE GENOMIC DNA]</scope>
</reference>
<proteinExistence type="predicted"/>
<name>A0ABP1S850_9HEXA</name>
<sequence length="150" mass="17120">MGSCLSSNNSLSARPIANYFYTVLDVLRDVVIDMSRIENDLRKAGNRNSSEENFSSALQPILQEFGHSFIDLTYVFWELESVVSDMSRYTSEFEHEFNILFEICHGLEIIFKGFINLLKKLLQKIDDPNSPVAKLIHSTLSELAYFIGSN</sequence>
<comment type="caution">
    <text evidence="1">The sequence shown here is derived from an EMBL/GenBank/DDBJ whole genome shotgun (WGS) entry which is preliminary data.</text>
</comment>
<accession>A0ABP1S850</accession>
<protein>
    <submittedName>
        <fullName evidence="1">Uncharacterized protein</fullName>
    </submittedName>
</protein>
<dbReference type="Proteomes" id="UP001642540">
    <property type="component" value="Unassembled WGS sequence"/>
</dbReference>